<dbReference type="GO" id="GO:0090729">
    <property type="term" value="F:toxin activity"/>
    <property type="evidence" value="ECO:0007669"/>
    <property type="project" value="UniProtKB-KW"/>
</dbReference>
<dbReference type="GO" id="GO:0006952">
    <property type="term" value="P:defense response"/>
    <property type="evidence" value="ECO:0007669"/>
    <property type="project" value="UniProtKB-KW"/>
</dbReference>
<dbReference type="GO" id="GO:0005635">
    <property type="term" value="C:nuclear envelope"/>
    <property type="evidence" value="ECO:0007669"/>
    <property type="project" value="TreeGrafter"/>
</dbReference>
<dbReference type="Proteomes" id="UP000325081">
    <property type="component" value="Unassembled WGS sequence"/>
</dbReference>
<organism evidence="2 3">
    <name type="scientific">Striga asiatica</name>
    <name type="common">Asiatic witchweed</name>
    <name type="synonym">Buchnera asiatica</name>
    <dbReference type="NCBI Taxonomy" id="4170"/>
    <lineage>
        <taxon>Eukaryota</taxon>
        <taxon>Viridiplantae</taxon>
        <taxon>Streptophyta</taxon>
        <taxon>Embryophyta</taxon>
        <taxon>Tracheophyta</taxon>
        <taxon>Spermatophyta</taxon>
        <taxon>Magnoliopsida</taxon>
        <taxon>eudicotyledons</taxon>
        <taxon>Gunneridae</taxon>
        <taxon>Pentapetalae</taxon>
        <taxon>asterids</taxon>
        <taxon>lamiids</taxon>
        <taxon>Lamiales</taxon>
        <taxon>Orobanchaceae</taxon>
        <taxon>Buchnereae</taxon>
        <taxon>Striga</taxon>
    </lineage>
</organism>
<accession>A0A5A7QAI9</accession>
<protein>
    <submittedName>
        <fullName evidence="2">Importin</fullName>
    </submittedName>
</protein>
<dbReference type="InterPro" id="IPR016024">
    <property type="entry name" value="ARM-type_fold"/>
</dbReference>
<dbReference type="SUPFAM" id="SSF48371">
    <property type="entry name" value="ARM repeat"/>
    <property type="match status" value="1"/>
</dbReference>
<dbReference type="GO" id="GO:0006606">
    <property type="term" value="P:protein import into nucleus"/>
    <property type="evidence" value="ECO:0007669"/>
    <property type="project" value="TreeGrafter"/>
</dbReference>
<dbReference type="Gene3D" id="3.40.420.10">
    <property type="entry name" value="Ricin (A subunit), domain 1"/>
    <property type="match status" value="1"/>
</dbReference>
<keyword evidence="1" id="KW-0611">Plant defense</keyword>
<dbReference type="InterPro" id="IPR001574">
    <property type="entry name" value="Ribosome_inactivat_prot"/>
</dbReference>
<comment type="similarity">
    <text evidence="1">Belongs to the ribosome-inactivating protein family.</text>
</comment>
<dbReference type="PANTHER" id="PTHR10997">
    <property type="entry name" value="IMPORTIN-7, 8, 11"/>
    <property type="match status" value="1"/>
</dbReference>
<dbReference type="EMBL" id="BKCP01006294">
    <property type="protein sequence ID" value="GER42269.1"/>
    <property type="molecule type" value="Genomic_DNA"/>
</dbReference>
<comment type="catalytic activity">
    <reaction evidence="1">
        <text>Endohydrolysis of the N-glycosidic bond at one specific adenosine on the 28S rRNA.</text>
        <dbReference type="EC" id="3.2.2.22"/>
    </reaction>
</comment>
<dbReference type="AlphaFoldDB" id="A0A5A7QAI9"/>
<keyword evidence="1" id="KW-0378">Hydrolase</keyword>
<dbReference type="InterPro" id="IPR011989">
    <property type="entry name" value="ARM-like"/>
</dbReference>
<dbReference type="PANTHER" id="PTHR10997:SF9">
    <property type="entry name" value="IMPORTIN-9"/>
    <property type="match status" value="1"/>
</dbReference>
<keyword evidence="1" id="KW-0800">Toxin</keyword>
<dbReference type="GO" id="GO:0005829">
    <property type="term" value="C:cytosol"/>
    <property type="evidence" value="ECO:0007669"/>
    <property type="project" value="TreeGrafter"/>
</dbReference>
<dbReference type="OrthoDB" id="431626at2759"/>
<keyword evidence="1" id="KW-0652">Protein synthesis inhibitor</keyword>
<reference evidence="3" key="1">
    <citation type="journal article" date="2019" name="Curr. Biol.">
        <title>Genome Sequence of Striga asiatica Provides Insight into the Evolution of Plant Parasitism.</title>
        <authorList>
            <person name="Yoshida S."/>
            <person name="Kim S."/>
            <person name="Wafula E.K."/>
            <person name="Tanskanen J."/>
            <person name="Kim Y.M."/>
            <person name="Honaas L."/>
            <person name="Yang Z."/>
            <person name="Spallek T."/>
            <person name="Conn C.E."/>
            <person name="Ichihashi Y."/>
            <person name="Cheong K."/>
            <person name="Cui S."/>
            <person name="Der J.P."/>
            <person name="Gundlach H."/>
            <person name="Jiao Y."/>
            <person name="Hori C."/>
            <person name="Ishida J.K."/>
            <person name="Kasahara H."/>
            <person name="Kiba T."/>
            <person name="Kim M.S."/>
            <person name="Koo N."/>
            <person name="Laohavisit A."/>
            <person name="Lee Y.H."/>
            <person name="Lumba S."/>
            <person name="McCourt P."/>
            <person name="Mortimer J.C."/>
            <person name="Mutuku J.M."/>
            <person name="Nomura T."/>
            <person name="Sasaki-Sekimoto Y."/>
            <person name="Seto Y."/>
            <person name="Wang Y."/>
            <person name="Wakatake T."/>
            <person name="Sakakibara H."/>
            <person name="Demura T."/>
            <person name="Yamaguchi S."/>
            <person name="Yoneyama K."/>
            <person name="Manabe R.I."/>
            <person name="Nelson D.C."/>
            <person name="Schulman A.H."/>
            <person name="Timko M.P."/>
            <person name="dePamphilis C.W."/>
            <person name="Choi D."/>
            <person name="Shirasu K."/>
        </authorList>
    </citation>
    <scope>NUCLEOTIDE SEQUENCE [LARGE SCALE GENOMIC DNA]</scope>
    <source>
        <strain evidence="3">cv. UVA1</strain>
    </source>
</reference>
<dbReference type="InterPro" id="IPR036041">
    <property type="entry name" value="Ribosome-inact_prot_sf"/>
</dbReference>
<dbReference type="GO" id="GO:0030598">
    <property type="term" value="F:rRNA N-glycosylase activity"/>
    <property type="evidence" value="ECO:0007669"/>
    <property type="project" value="UniProtKB-EC"/>
</dbReference>
<keyword evidence="3" id="KW-1185">Reference proteome</keyword>
<dbReference type="InterPro" id="IPR016138">
    <property type="entry name" value="Ribosome_inactivat_prot_sub1"/>
</dbReference>
<sequence length="571" mass="64786">MNVDVFNTASSYLKFLHQIRKSVTKPYHLMPDLHNAVLAELPSKQTLAFKLNLVSAAYGQINLAIKLTDLYMIGFNWICKEKMENKERWRRKRKKGGEIPHSGIRGGGSLDTRLELEKNILRSPSIHHAVLKLKAPEWIYLLVINWAKLLRYHLKNYDHLTMVFCSLSVTTENEKETEDLLGLGTDFPLALKSIRSVVLQSSFQAIELMFVDALIKANDALQIVAYIEYQFYDTILKAIETSSGQDFKDFMGIIGLCTRNETGPMTRVSQEFGDEVQAVREAALYTVAALASVAEQLFLDEVEVGLFQAIIKAAGCIHPLVSIVFPYIEPILSSNAPVDVIKEFFQVSFDLFVRIVLHHSKMKNATQCLAALVSVWKQDMLSWSGVPAFTMRSLLDVAWKLLDPELETSRSLFVGSYILQLILHLHSQMAQHIRDLVTALMRRMQCSQIAGLKCSLLLIFCEIGICSKAKKLPYQWTVVPLPAKIVAILADTLLEIQEQVGGDNEDSDWEEVENEDDELLLYLFIRLNNRVILHKFQDDNLGILLLHGPFLPAKSANFHKFYLRQSSLFPI</sequence>
<dbReference type="Pfam" id="PF00161">
    <property type="entry name" value="RIP"/>
    <property type="match status" value="1"/>
</dbReference>
<evidence type="ECO:0000256" key="1">
    <source>
        <dbReference type="RuleBase" id="RU004915"/>
    </source>
</evidence>
<evidence type="ECO:0000313" key="3">
    <source>
        <dbReference type="Proteomes" id="UP000325081"/>
    </source>
</evidence>
<gene>
    <name evidence="2" type="ORF">STAS_19045</name>
</gene>
<dbReference type="GO" id="GO:0017148">
    <property type="term" value="P:negative regulation of translation"/>
    <property type="evidence" value="ECO:0007669"/>
    <property type="project" value="UniProtKB-KW"/>
</dbReference>
<proteinExistence type="inferred from homology"/>
<dbReference type="SUPFAM" id="SSF56371">
    <property type="entry name" value="Ribosome inactivating proteins (RIP)"/>
    <property type="match status" value="1"/>
</dbReference>
<dbReference type="Gene3D" id="1.25.10.10">
    <property type="entry name" value="Leucine-rich Repeat Variant"/>
    <property type="match status" value="1"/>
</dbReference>
<comment type="caution">
    <text evidence="2">The sequence shown here is derived from an EMBL/GenBank/DDBJ whole genome shotgun (WGS) entry which is preliminary data.</text>
</comment>
<name>A0A5A7QAI9_STRAF</name>
<evidence type="ECO:0000313" key="2">
    <source>
        <dbReference type="EMBL" id="GER42269.1"/>
    </source>
</evidence>